<dbReference type="SUPFAM" id="SSF52172">
    <property type="entry name" value="CheY-like"/>
    <property type="match status" value="1"/>
</dbReference>
<dbReference type="InterPro" id="IPR005467">
    <property type="entry name" value="His_kinase_dom"/>
</dbReference>
<evidence type="ECO:0000313" key="12">
    <source>
        <dbReference type="EMBL" id="WAL59032.1"/>
    </source>
</evidence>
<evidence type="ECO:0000256" key="5">
    <source>
        <dbReference type="ARBA" id="ARBA00023012"/>
    </source>
</evidence>
<evidence type="ECO:0000256" key="6">
    <source>
        <dbReference type="PROSITE-ProRule" id="PRU00169"/>
    </source>
</evidence>
<organism evidence="12 13">
    <name type="scientific">Thermocoleostomius sinensis A174</name>
    <dbReference type="NCBI Taxonomy" id="2016057"/>
    <lineage>
        <taxon>Bacteria</taxon>
        <taxon>Bacillati</taxon>
        <taxon>Cyanobacteriota</taxon>
        <taxon>Cyanophyceae</taxon>
        <taxon>Oculatellales</taxon>
        <taxon>Oculatellaceae</taxon>
        <taxon>Thermocoleostomius</taxon>
    </lineage>
</organism>
<dbReference type="Gene3D" id="3.40.50.2300">
    <property type="match status" value="1"/>
</dbReference>
<feature type="coiled-coil region" evidence="7">
    <location>
        <begin position="152"/>
        <end position="179"/>
    </location>
</feature>
<feature type="domain" description="PAS" evidence="10">
    <location>
        <begin position="289"/>
        <end position="365"/>
    </location>
</feature>
<dbReference type="InterPro" id="IPR036097">
    <property type="entry name" value="HisK_dim/P_sf"/>
</dbReference>
<evidence type="ECO:0000256" key="1">
    <source>
        <dbReference type="ARBA" id="ARBA00000085"/>
    </source>
</evidence>
<dbReference type="Gene3D" id="3.30.565.10">
    <property type="entry name" value="Histidine kinase-like ATPase, C-terminal domain"/>
    <property type="match status" value="1"/>
</dbReference>
<dbReference type="InterPro" id="IPR011006">
    <property type="entry name" value="CheY-like_superfamily"/>
</dbReference>
<comment type="catalytic activity">
    <reaction evidence="1">
        <text>ATP + protein L-histidine = ADP + protein N-phospho-L-histidine.</text>
        <dbReference type="EC" id="2.7.13.3"/>
    </reaction>
</comment>
<dbReference type="SMART" id="SM00388">
    <property type="entry name" value="HisKA"/>
    <property type="match status" value="1"/>
</dbReference>
<dbReference type="GO" id="GO:0000155">
    <property type="term" value="F:phosphorelay sensor kinase activity"/>
    <property type="evidence" value="ECO:0007669"/>
    <property type="project" value="InterPro"/>
</dbReference>
<feature type="domain" description="PAS" evidence="10">
    <location>
        <begin position="169"/>
        <end position="215"/>
    </location>
</feature>
<dbReference type="SMART" id="SM00448">
    <property type="entry name" value="REC"/>
    <property type="match status" value="1"/>
</dbReference>
<dbReference type="InterPro" id="IPR003661">
    <property type="entry name" value="HisK_dim/P_dom"/>
</dbReference>
<dbReference type="Pfam" id="PF08448">
    <property type="entry name" value="PAS_4"/>
    <property type="match status" value="1"/>
</dbReference>
<dbReference type="NCBIfam" id="TIGR00229">
    <property type="entry name" value="sensory_box"/>
    <property type="match status" value="2"/>
</dbReference>
<dbReference type="InterPro" id="IPR013655">
    <property type="entry name" value="PAS_fold_3"/>
</dbReference>
<dbReference type="Pfam" id="PF00989">
    <property type="entry name" value="PAS"/>
    <property type="match status" value="1"/>
</dbReference>
<dbReference type="InterPro" id="IPR013767">
    <property type="entry name" value="PAS_fold"/>
</dbReference>
<name>A0A9E8ZA35_9CYAN</name>
<accession>A0A9E8ZA35</accession>
<dbReference type="InterPro" id="IPR001610">
    <property type="entry name" value="PAC"/>
</dbReference>
<dbReference type="PANTHER" id="PTHR43547:SF2">
    <property type="entry name" value="HYBRID SIGNAL TRANSDUCTION HISTIDINE KINASE C"/>
    <property type="match status" value="1"/>
</dbReference>
<dbReference type="SMART" id="SM00086">
    <property type="entry name" value="PAC"/>
    <property type="match status" value="2"/>
</dbReference>
<keyword evidence="13" id="KW-1185">Reference proteome</keyword>
<dbReference type="PROSITE" id="PS50110">
    <property type="entry name" value="RESPONSE_REGULATORY"/>
    <property type="match status" value="1"/>
</dbReference>
<keyword evidence="4" id="KW-0418">Kinase</keyword>
<dbReference type="GO" id="GO:0006355">
    <property type="term" value="P:regulation of DNA-templated transcription"/>
    <property type="evidence" value="ECO:0007669"/>
    <property type="project" value="InterPro"/>
</dbReference>
<dbReference type="Gene3D" id="1.10.287.130">
    <property type="match status" value="1"/>
</dbReference>
<proteinExistence type="predicted"/>
<dbReference type="InterPro" id="IPR001789">
    <property type="entry name" value="Sig_transdc_resp-reg_receiver"/>
</dbReference>
<dbReference type="PANTHER" id="PTHR43547">
    <property type="entry name" value="TWO-COMPONENT HISTIDINE KINASE"/>
    <property type="match status" value="1"/>
</dbReference>
<dbReference type="RefSeq" id="WP_268608562.1">
    <property type="nucleotide sequence ID" value="NZ_CP113797.1"/>
</dbReference>
<dbReference type="Pfam" id="PF00512">
    <property type="entry name" value="HisKA"/>
    <property type="match status" value="1"/>
</dbReference>
<evidence type="ECO:0000259" key="11">
    <source>
        <dbReference type="PROSITE" id="PS50113"/>
    </source>
</evidence>
<dbReference type="InterPro" id="IPR004358">
    <property type="entry name" value="Sig_transdc_His_kin-like_C"/>
</dbReference>
<reference evidence="12" key="1">
    <citation type="submission" date="2022-12" db="EMBL/GenBank/DDBJ databases">
        <title>Polyphasic identification of a Novel Hot-Spring Cyanobacterium Ocullathermofonsia sinensis gen nov. sp. nov. and Genomic Insights on its Adaptations to the Thermal Habitat.</title>
        <authorList>
            <person name="Daroch M."/>
            <person name="Tang J."/>
            <person name="Jiang Y."/>
        </authorList>
    </citation>
    <scope>NUCLEOTIDE SEQUENCE</scope>
    <source>
        <strain evidence="12">PKUAC-SCTA174</strain>
    </source>
</reference>
<dbReference type="EMBL" id="CP113797">
    <property type="protein sequence ID" value="WAL59032.1"/>
    <property type="molecule type" value="Genomic_DNA"/>
</dbReference>
<dbReference type="InterPro" id="IPR035965">
    <property type="entry name" value="PAS-like_dom_sf"/>
</dbReference>
<protein>
    <recommendedName>
        <fullName evidence="2">histidine kinase</fullName>
        <ecNumber evidence="2">2.7.13.3</ecNumber>
    </recommendedName>
</protein>
<evidence type="ECO:0000259" key="10">
    <source>
        <dbReference type="PROSITE" id="PS50112"/>
    </source>
</evidence>
<evidence type="ECO:0000259" key="8">
    <source>
        <dbReference type="PROSITE" id="PS50109"/>
    </source>
</evidence>
<keyword evidence="3 6" id="KW-0597">Phosphoprotein</keyword>
<dbReference type="KEGG" id="tsin:OXH18_17880"/>
<feature type="modified residue" description="4-aspartylphosphate" evidence="6">
    <location>
        <position position="761"/>
    </location>
</feature>
<feature type="domain" description="PAC" evidence="11">
    <location>
        <begin position="368"/>
        <end position="418"/>
    </location>
</feature>
<dbReference type="Pfam" id="PF02518">
    <property type="entry name" value="HATPase_c"/>
    <property type="match status" value="1"/>
</dbReference>
<feature type="domain" description="PAC" evidence="11">
    <location>
        <begin position="103"/>
        <end position="154"/>
    </location>
</feature>
<dbReference type="InterPro" id="IPR003594">
    <property type="entry name" value="HATPase_dom"/>
</dbReference>
<dbReference type="SMART" id="SM00387">
    <property type="entry name" value="HATPase_c"/>
    <property type="match status" value="1"/>
</dbReference>
<dbReference type="CDD" id="cd00130">
    <property type="entry name" value="PAS"/>
    <property type="match status" value="3"/>
</dbReference>
<feature type="domain" description="Response regulatory" evidence="9">
    <location>
        <begin position="712"/>
        <end position="828"/>
    </location>
</feature>
<dbReference type="AlphaFoldDB" id="A0A9E8ZA35"/>
<dbReference type="Gene3D" id="3.30.450.20">
    <property type="entry name" value="PAS domain"/>
    <property type="match status" value="3"/>
</dbReference>
<gene>
    <name evidence="12" type="ORF">OXH18_17880</name>
</gene>
<feature type="domain" description="Histidine kinase" evidence="8">
    <location>
        <begin position="443"/>
        <end position="686"/>
    </location>
</feature>
<evidence type="ECO:0000256" key="4">
    <source>
        <dbReference type="ARBA" id="ARBA00022777"/>
    </source>
</evidence>
<dbReference type="InterPro" id="IPR000700">
    <property type="entry name" value="PAS-assoc_C"/>
</dbReference>
<feature type="domain" description="PAS" evidence="10">
    <location>
        <begin position="21"/>
        <end position="77"/>
    </location>
</feature>
<dbReference type="SUPFAM" id="SSF47384">
    <property type="entry name" value="Homodimeric domain of signal transducing histidine kinase"/>
    <property type="match status" value="1"/>
</dbReference>
<dbReference type="FunFam" id="3.30.565.10:FF:000030">
    <property type="entry name" value="Ethylene receptor 1"/>
    <property type="match status" value="1"/>
</dbReference>
<evidence type="ECO:0000259" key="9">
    <source>
        <dbReference type="PROSITE" id="PS50110"/>
    </source>
</evidence>
<keyword evidence="4" id="KW-0808">Transferase</keyword>
<keyword evidence="5" id="KW-0902">Two-component regulatory system</keyword>
<dbReference type="PROSITE" id="PS50109">
    <property type="entry name" value="HIS_KIN"/>
    <property type="match status" value="1"/>
</dbReference>
<dbReference type="SUPFAM" id="SSF55785">
    <property type="entry name" value="PYP-like sensor domain (PAS domain)"/>
    <property type="match status" value="3"/>
</dbReference>
<evidence type="ECO:0000256" key="2">
    <source>
        <dbReference type="ARBA" id="ARBA00012438"/>
    </source>
</evidence>
<dbReference type="InterPro" id="IPR036890">
    <property type="entry name" value="HATPase_C_sf"/>
</dbReference>
<dbReference type="SMART" id="SM00091">
    <property type="entry name" value="PAS"/>
    <property type="match status" value="3"/>
</dbReference>
<dbReference type="Pfam" id="PF00072">
    <property type="entry name" value="Response_reg"/>
    <property type="match status" value="1"/>
</dbReference>
<dbReference type="SUPFAM" id="SSF55874">
    <property type="entry name" value="ATPase domain of HSP90 chaperone/DNA topoisomerase II/histidine kinase"/>
    <property type="match status" value="1"/>
</dbReference>
<dbReference type="Proteomes" id="UP001163152">
    <property type="component" value="Chromosome"/>
</dbReference>
<dbReference type="CDD" id="cd16922">
    <property type="entry name" value="HATPase_EvgS-ArcB-TorS-like"/>
    <property type="match status" value="1"/>
</dbReference>
<evidence type="ECO:0000313" key="13">
    <source>
        <dbReference type="Proteomes" id="UP001163152"/>
    </source>
</evidence>
<dbReference type="Pfam" id="PF08447">
    <property type="entry name" value="PAS_3"/>
    <property type="match status" value="1"/>
</dbReference>
<dbReference type="PROSITE" id="PS50112">
    <property type="entry name" value="PAS"/>
    <property type="match status" value="3"/>
</dbReference>
<dbReference type="PRINTS" id="PR00344">
    <property type="entry name" value="BCTRLSENSOR"/>
</dbReference>
<dbReference type="CDD" id="cd17580">
    <property type="entry name" value="REC_2_DhkD-like"/>
    <property type="match status" value="1"/>
</dbReference>
<evidence type="ECO:0000256" key="3">
    <source>
        <dbReference type="ARBA" id="ARBA00022553"/>
    </source>
</evidence>
<evidence type="ECO:0000256" key="7">
    <source>
        <dbReference type="SAM" id="Coils"/>
    </source>
</evidence>
<sequence>MTSDRIASLSEYHRLPQASQPSDFYKRLLEVVCNNATLALFIMDEHQQCIYMNPTAETLTGFSLAETQGRALHDVIHHTRPDGRPYPLCECPIDQAFPQNNREQGEEVFVHKDGHFYPVAYTASPIREGDRVTGTIIEVRDITQEKLDQQSREEALRREQQLRAEAEATQRRLTHLLEHMTDAFIALDRNWRVIYLNAEAERISRKSRSEVLGRTHWEEWPASIGTAMETQYRQAMAEQIPVHFEHHYYLPPDYDLWLEVHAYPSEDGLGIFYRNITDRKRAEVALSQSEFRYQTLVKNIPGMVYRYAPDTGIGDRFTYVSSGSRDLFELEPDLILQDPSEFWSLVHPEDVASLQVSIEQAVVQSTGWEWEGRFITPSGKMKWIQSKARMEAIGQGKVWDGLLIDITDRKQAETERERLLIREKNAREDAETANRIKDEFLAVLSHELRSPLNPILGWTKLLQAQTLDQQKTQQALATIERNAKLQTQLIEDLLDVSRILRGKLTLNTGAVNLLDTIEAAMETVRLAVDAKAIDLCLAVTSSSRSLQVMGDAARLQQVVWNLLSNAVKFTPTGGRIEVKLETVTGHCSSMTQRFDSPPTPDSPSSALPYAQITVSDTGKGIAPDFLPYVFDYFRQEDGTTTRKFGGLGLGLAIVRHITELHGGTVRVESAGEGQGATFTVQLPLPGSDLLGEQEETADAPCLAEYSSLQGVRVLAVDDDADIRELIEFVLQQAGATVCAVSSASEVLQQIKVFAPDVLISDIGMPEMDGYMLMRQIRTFLERRGILAIALTAYAGEINQQQAMAAGFRVHLAKPIEPKALIEAVEMVLNRNRPL</sequence>
<keyword evidence="7" id="KW-0175">Coiled coil</keyword>
<dbReference type="PROSITE" id="PS50113">
    <property type="entry name" value="PAC"/>
    <property type="match status" value="2"/>
</dbReference>
<dbReference type="InterPro" id="IPR000014">
    <property type="entry name" value="PAS"/>
</dbReference>
<dbReference type="CDD" id="cd00082">
    <property type="entry name" value="HisKA"/>
    <property type="match status" value="1"/>
</dbReference>
<dbReference type="EC" id="2.7.13.3" evidence="2"/>
<dbReference type="InterPro" id="IPR013656">
    <property type="entry name" value="PAS_4"/>
</dbReference>